<sequence>MNRKNIRKKMFVPVIVIVLLIIVILGYANVITIRTQHICFSILAGVTLIGAEISAGMNTRKKILSFVLTIILVLAAIYVAVTI</sequence>
<reference evidence="2" key="1">
    <citation type="journal article" date="2021" name="PeerJ">
        <title>Extensive microbial diversity within the chicken gut microbiome revealed by metagenomics and culture.</title>
        <authorList>
            <person name="Gilroy R."/>
            <person name="Ravi A."/>
            <person name="Getino M."/>
            <person name="Pursley I."/>
            <person name="Horton D.L."/>
            <person name="Alikhan N.F."/>
            <person name="Baker D."/>
            <person name="Gharbi K."/>
            <person name="Hall N."/>
            <person name="Watson M."/>
            <person name="Adriaenssens E.M."/>
            <person name="Foster-Nyarko E."/>
            <person name="Jarju S."/>
            <person name="Secka A."/>
            <person name="Antonio M."/>
            <person name="Oren A."/>
            <person name="Chaudhuri R.R."/>
            <person name="La Ragione R."/>
            <person name="Hildebrand F."/>
            <person name="Pallen M.J."/>
        </authorList>
    </citation>
    <scope>NUCLEOTIDE SEQUENCE</scope>
    <source>
        <strain evidence="2">ChiSxjej6B18-287</strain>
    </source>
</reference>
<evidence type="ECO:0000256" key="1">
    <source>
        <dbReference type="SAM" id="Phobius"/>
    </source>
</evidence>
<name>A0A9D2SKK6_9FIRM</name>
<reference evidence="2" key="2">
    <citation type="submission" date="2021-04" db="EMBL/GenBank/DDBJ databases">
        <authorList>
            <person name="Gilroy R."/>
        </authorList>
    </citation>
    <scope>NUCLEOTIDE SEQUENCE</scope>
    <source>
        <strain evidence="2">ChiSxjej6B18-287</strain>
    </source>
</reference>
<organism evidence="2 3">
    <name type="scientific">Candidatus Blautia merdigallinarum</name>
    <dbReference type="NCBI Taxonomy" id="2838495"/>
    <lineage>
        <taxon>Bacteria</taxon>
        <taxon>Bacillati</taxon>
        <taxon>Bacillota</taxon>
        <taxon>Clostridia</taxon>
        <taxon>Lachnospirales</taxon>
        <taxon>Lachnospiraceae</taxon>
        <taxon>Blautia</taxon>
    </lineage>
</organism>
<gene>
    <name evidence="2" type="ORF">H9935_11740</name>
</gene>
<evidence type="ECO:0008006" key="4">
    <source>
        <dbReference type="Google" id="ProtNLM"/>
    </source>
</evidence>
<dbReference type="AlphaFoldDB" id="A0A9D2SKK6"/>
<keyword evidence="1" id="KW-0812">Transmembrane</keyword>
<feature type="transmembrane region" description="Helical" evidence="1">
    <location>
        <begin position="34"/>
        <end position="51"/>
    </location>
</feature>
<protein>
    <recommendedName>
        <fullName evidence="4">DUF3953 domain-containing protein</fullName>
    </recommendedName>
</protein>
<evidence type="ECO:0000313" key="2">
    <source>
        <dbReference type="EMBL" id="HJC11457.1"/>
    </source>
</evidence>
<keyword evidence="1" id="KW-1133">Transmembrane helix</keyword>
<dbReference type="Proteomes" id="UP000823893">
    <property type="component" value="Unassembled WGS sequence"/>
</dbReference>
<dbReference type="EMBL" id="DWWV01000157">
    <property type="protein sequence ID" value="HJC11457.1"/>
    <property type="molecule type" value="Genomic_DNA"/>
</dbReference>
<feature type="transmembrane region" description="Helical" evidence="1">
    <location>
        <begin position="12"/>
        <end position="28"/>
    </location>
</feature>
<accession>A0A9D2SKK6</accession>
<comment type="caution">
    <text evidence="2">The sequence shown here is derived from an EMBL/GenBank/DDBJ whole genome shotgun (WGS) entry which is preliminary data.</text>
</comment>
<evidence type="ECO:0000313" key="3">
    <source>
        <dbReference type="Proteomes" id="UP000823893"/>
    </source>
</evidence>
<feature type="transmembrane region" description="Helical" evidence="1">
    <location>
        <begin position="63"/>
        <end position="81"/>
    </location>
</feature>
<keyword evidence="1" id="KW-0472">Membrane</keyword>
<proteinExistence type="predicted"/>